<sequence length="119" mass="13888">MQHISGISRQQLQISGLEDKISLDNPVRFIEAFVEHISLELLGFMTRILKSEGRPSFESKVFLILYLYGYLNGLRSSRKLEKESIRNIELHLGKTQAEFKRSDTQNRTDKSRETYPKNQ</sequence>
<evidence type="ECO:0000256" key="1">
    <source>
        <dbReference type="SAM" id="MobiDB-lite"/>
    </source>
</evidence>
<dbReference type="PANTHER" id="PTHR33408:SF2">
    <property type="entry name" value="TRANSPOSASE DDE DOMAIN-CONTAINING PROTEIN"/>
    <property type="match status" value="1"/>
</dbReference>
<dbReference type="Proteomes" id="UP001468798">
    <property type="component" value="Unassembled WGS sequence"/>
</dbReference>
<evidence type="ECO:0000313" key="3">
    <source>
        <dbReference type="EMBL" id="MEM0575660.1"/>
    </source>
</evidence>
<feature type="region of interest" description="Disordered" evidence="1">
    <location>
        <begin position="97"/>
        <end position="119"/>
    </location>
</feature>
<accession>A0ABU9NK37</accession>
<dbReference type="InterPro" id="IPR008490">
    <property type="entry name" value="Transposase_InsH_N"/>
</dbReference>
<gene>
    <name evidence="3" type="ORF">WFZ86_04050</name>
</gene>
<keyword evidence="4" id="KW-1185">Reference proteome</keyword>
<dbReference type="EMBL" id="JBCGDP010000003">
    <property type="protein sequence ID" value="MEM0575660.1"/>
    <property type="molecule type" value="Genomic_DNA"/>
</dbReference>
<proteinExistence type="predicted"/>
<reference evidence="3 4" key="1">
    <citation type="submission" date="2024-03" db="EMBL/GenBank/DDBJ databases">
        <title>Two novel species of the genus Flavobacterium exhibiting potentially degradation of complex polysaccharides.</title>
        <authorList>
            <person name="Lian X."/>
        </authorList>
    </citation>
    <scope>NUCLEOTIDE SEQUENCE [LARGE SCALE GENOMIC DNA]</scope>
    <source>
        <strain evidence="3 4">N6</strain>
    </source>
</reference>
<name>A0ABU9NK37_9FLAO</name>
<dbReference type="PANTHER" id="PTHR33408">
    <property type="entry name" value="TRANSPOSASE"/>
    <property type="match status" value="1"/>
</dbReference>
<evidence type="ECO:0000313" key="4">
    <source>
        <dbReference type="Proteomes" id="UP001468798"/>
    </source>
</evidence>
<dbReference type="RefSeq" id="WP_342690746.1">
    <property type="nucleotide sequence ID" value="NZ_JBCGDP010000003.1"/>
</dbReference>
<evidence type="ECO:0000259" key="2">
    <source>
        <dbReference type="Pfam" id="PF05598"/>
    </source>
</evidence>
<feature type="domain" description="Transposase InsH N-terminal" evidence="2">
    <location>
        <begin position="17"/>
        <end position="90"/>
    </location>
</feature>
<organism evidence="3 4">
    <name type="scientific">Flavobacterium polysaccharolyticum</name>
    <dbReference type="NCBI Taxonomy" id="3133148"/>
    <lineage>
        <taxon>Bacteria</taxon>
        <taxon>Pseudomonadati</taxon>
        <taxon>Bacteroidota</taxon>
        <taxon>Flavobacteriia</taxon>
        <taxon>Flavobacteriales</taxon>
        <taxon>Flavobacteriaceae</taxon>
        <taxon>Flavobacterium</taxon>
    </lineage>
</organism>
<dbReference type="Pfam" id="PF05598">
    <property type="entry name" value="DUF772"/>
    <property type="match status" value="1"/>
</dbReference>
<comment type="caution">
    <text evidence="3">The sequence shown here is derived from an EMBL/GenBank/DDBJ whole genome shotgun (WGS) entry which is preliminary data.</text>
</comment>
<protein>
    <submittedName>
        <fullName evidence="3">Transposase</fullName>
    </submittedName>
</protein>